<dbReference type="Proteomes" id="UP000198211">
    <property type="component" value="Unassembled WGS sequence"/>
</dbReference>
<reference evidence="3" key="1">
    <citation type="submission" date="2017-03" db="EMBL/GenBank/DDBJ databases">
        <title>Phytopthora megakarya and P. palmivora, two closely related causual agents of cacao black pod achieved similar genome size and gene model numbers by different mechanisms.</title>
        <authorList>
            <person name="Ali S."/>
            <person name="Shao J."/>
            <person name="Larry D.J."/>
            <person name="Kronmiller B."/>
            <person name="Shen D."/>
            <person name="Strem M.D."/>
            <person name="Melnick R.L."/>
            <person name="Guiltinan M.J."/>
            <person name="Tyler B.M."/>
            <person name="Meinhardt L.W."/>
            <person name="Bailey B.A."/>
        </authorList>
    </citation>
    <scope>NUCLEOTIDE SEQUENCE [LARGE SCALE GENOMIC DNA]</scope>
    <source>
        <strain evidence="3">zdho120</strain>
    </source>
</reference>
<sequence length="143" mass="16062">MIAAESWDQMYQKAEDLLWACDKWNLSISVAKGFWGLDKVGYRGHRVSIGGAIAWSLPGWEVAKARSGNLESLTVNEAEYNGLILGLDMLEGLDRKRLVICGDSNLVIQQVRGEIDCEAPGLTLMKRKALDRLRKWSDHELVM</sequence>
<keyword evidence="2" id="KW-0548">Nucleotidyltransferase</keyword>
<dbReference type="AlphaFoldDB" id="A0A225W360"/>
<comment type="caution">
    <text evidence="2">The sequence shown here is derived from an EMBL/GenBank/DDBJ whole genome shotgun (WGS) entry which is preliminary data.</text>
</comment>
<dbReference type="GO" id="GO:0003676">
    <property type="term" value="F:nucleic acid binding"/>
    <property type="evidence" value="ECO:0007669"/>
    <property type="project" value="InterPro"/>
</dbReference>
<dbReference type="OrthoDB" id="121347at2759"/>
<evidence type="ECO:0000259" key="1">
    <source>
        <dbReference type="Pfam" id="PF13456"/>
    </source>
</evidence>
<keyword evidence="2" id="KW-0695">RNA-directed DNA polymerase</keyword>
<dbReference type="InterPro" id="IPR012337">
    <property type="entry name" value="RNaseH-like_sf"/>
</dbReference>
<evidence type="ECO:0000313" key="3">
    <source>
        <dbReference type="Proteomes" id="UP000198211"/>
    </source>
</evidence>
<accession>A0A225W360</accession>
<organism evidence="2 3">
    <name type="scientific">Phytophthora megakarya</name>
    <dbReference type="NCBI Taxonomy" id="4795"/>
    <lineage>
        <taxon>Eukaryota</taxon>
        <taxon>Sar</taxon>
        <taxon>Stramenopiles</taxon>
        <taxon>Oomycota</taxon>
        <taxon>Peronosporomycetes</taxon>
        <taxon>Peronosporales</taxon>
        <taxon>Peronosporaceae</taxon>
        <taxon>Phytophthora</taxon>
    </lineage>
</organism>
<dbReference type="GO" id="GO:0003964">
    <property type="term" value="F:RNA-directed DNA polymerase activity"/>
    <property type="evidence" value="ECO:0007669"/>
    <property type="project" value="UniProtKB-KW"/>
</dbReference>
<dbReference type="InterPro" id="IPR036397">
    <property type="entry name" value="RNaseH_sf"/>
</dbReference>
<dbReference type="SUPFAM" id="SSF53098">
    <property type="entry name" value="Ribonuclease H-like"/>
    <property type="match status" value="1"/>
</dbReference>
<dbReference type="GO" id="GO:0004523">
    <property type="term" value="F:RNA-DNA hybrid ribonuclease activity"/>
    <property type="evidence" value="ECO:0007669"/>
    <property type="project" value="InterPro"/>
</dbReference>
<keyword evidence="2" id="KW-0808">Transferase</keyword>
<gene>
    <name evidence="2" type="ORF">PHMEG_00014887</name>
</gene>
<dbReference type="Pfam" id="PF13456">
    <property type="entry name" value="RVT_3"/>
    <property type="match status" value="1"/>
</dbReference>
<dbReference type="EMBL" id="NBNE01001967">
    <property type="protein sequence ID" value="OWZ12015.1"/>
    <property type="molecule type" value="Genomic_DNA"/>
</dbReference>
<protein>
    <submittedName>
        <fullName evidence="2">Reverse transcriptase</fullName>
    </submittedName>
</protein>
<keyword evidence="3" id="KW-1185">Reference proteome</keyword>
<dbReference type="InterPro" id="IPR002156">
    <property type="entry name" value="RNaseH_domain"/>
</dbReference>
<evidence type="ECO:0000313" key="2">
    <source>
        <dbReference type="EMBL" id="OWZ12015.1"/>
    </source>
</evidence>
<feature type="domain" description="RNase H type-1" evidence="1">
    <location>
        <begin position="70"/>
        <end position="128"/>
    </location>
</feature>
<dbReference type="Gene3D" id="3.30.420.10">
    <property type="entry name" value="Ribonuclease H-like superfamily/Ribonuclease H"/>
    <property type="match status" value="1"/>
</dbReference>
<name>A0A225W360_9STRA</name>
<proteinExistence type="predicted"/>